<dbReference type="KEGG" id="dpx:DAPPUDRAFT_342945"/>
<evidence type="ECO:0000313" key="5">
    <source>
        <dbReference type="EMBL" id="EFX60518.1"/>
    </source>
</evidence>
<keyword evidence="3" id="KW-0653">Protein transport</keyword>
<dbReference type="AlphaFoldDB" id="E9I662"/>
<dbReference type="InParanoid" id="E9I662"/>
<dbReference type="PANTHER" id="PTHR15954">
    <property type="entry name" value="VACUOLAR PROTEIN SORTING-ASSOCIATED PROTEIN 51 HOMOLOG"/>
    <property type="match status" value="1"/>
</dbReference>
<feature type="non-terminal residue" evidence="5">
    <location>
        <position position="1"/>
    </location>
</feature>
<dbReference type="GO" id="GO:0042147">
    <property type="term" value="P:retrograde transport, endosome to Golgi"/>
    <property type="evidence" value="ECO:0007669"/>
    <property type="project" value="UniProtKB-UniRule"/>
</dbReference>
<dbReference type="GO" id="GO:0000938">
    <property type="term" value="C:GARP complex"/>
    <property type="evidence" value="ECO:0007669"/>
    <property type="project" value="UniProtKB-UniRule"/>
</dbReference>
<dbReference type="GO" id="GO:0005829">
    <property type="term" value="C:cytosol"/>
    <property type="evidence" value="ECO:0007669"/>
    <property type="project" value="GOC"/>
</dbReference>
<sequence>MSKELNENDKRKRNNLLSQYYGITEEKDVENLFDVDGKHFNVDAYVDKLVQETSLKQLIDKEQELVREIQSLDSEMQTLVYENYNKFILATDTIRQMKSDFKTMEDEMEKLVQDMSHIATFANNISSNLQDRRQQITKLSNIHELLKNLQFLFDLPNKLKTCVEEKNYSLAVKYYAKSEQVLQDFGDHPSF</sequence>
<dbReference type="GO" id="GO:0007030">
    <property type="term" value="P:Golgi organization"/>
    <property type="evidence" value="ECO:0007669"/>
    <property type="project" value="UniProtKB-UniRule"/>
</dbReference>
<evidence type="ECO:0000313" key="6">
    <source>
        <dbReference type="Proteomes" id="UP000000305"/>
    </source>
</evidence>
<proteinExistence type="inferred from homology"/>
<dbReference type="GO" id="GO:0006869">
    <property type="term" value="P:lipid transport"/>
    <property type="evidence" value="ECO:0007669"/>
    <property type="project" value="UniProtKB-UniRule"/>
</dbReference>
<dbReference type="STRING" id="6669.E9I662"/>
<dbReference type="PANTHER" id="PTHR15954:SF4">
    <property type="entry name" value="VACUOLAR PROTEIN SORTING-ASSOCIATED PROTEIN 51 HOMOLOG"/>
    <property type="match status" value="1"/>
</dbReference>
<dbReference type="SUPFAM" id="SSF58104">
    <property type="entry name" value="Methyl-accepting chemotaxis protein (MCP) signaling domain"/>
    <property type="match status" value="1"/>
</dbReference>
<evidence type="ECO:0000256" key="2">
    <source>
        <dbReference type="ARBA" id="ARBA00016122"/>
    </source>
</evidence>
<reference evidence="5 6" key="1">
    <citation type="journal article" date="2011" name="Science">
        <title>The ecoresponsive genome of Daphnia pulex.</title>
        <authorList>
            <person name="Colbourne J.K."/>
            <person name="Pfrender M.E."/>
            <person name="Gilbert D."/>
            <person name="Thomas W.K."/>
            <person name="Tucker A."/>
            <person name="Oakley T.H."/>
            <person name="Tokishita S."/>
            <person name="Aerts A."/>
            <person name="Arnold G.J."/>
            <person name="Basu M.K."/>
            <person name="Bauer D.J."/>
            <person name="Caceres C.E."/>
            <person name="Carmel L."/>
            <person name="Casola C."/>
            <person name="Choi J.H."/>
            <person name="Detter J.C."/>
            <person name="Dong Q."/>
            <person name="Dusheyko S."/>
            <person name="Eads B.D."/>
            <person name="Frohlich T."/>
            <person name="Geiler-Samerotte K.A."/>
            <person name="Gerlach D."/>
            <person name="Hatcher P."/>
            <person name="Jogdeo S."/>
            <person name="Krijgsveld J."/>
            <person name="Kriventseva E.V."/>
            <person name="Kultz D."/>
            <person name="Laforsch C."/>
            <person name="Lindquist E."/>
            <person name="Lopez J."/>
            <person name="Manak J.R."/>
            <person name="Muller J."/>
            <person name="Pangilinan J."/>
            <person name="Patwardhan R.P."/>
            <person name="Pitluck S."/>
            <person name="Pritham E.J."/>
            <person name="Rechtsteiner A."/>
            <person name="Rho M."/>
            <person name="Rogozin I.B."/>
            <person name="Sakarya O."/>
            <person name="Salamov A."/>
            <person name="Schaack S."/>
            <person name="Shapiro H."/>
            <person name="Shiga Y."/>
            <person name="Skalitzky C."/>
            <person name="Smith Z."/>
            <person name="Souvorov A."/>
            <person name="Sung W."/>
            <person name="Tang Z."/>
            <person name="Tsuchiya D."/>
            <person name="Tu H."/>
            <person name="Vos H."/>
            <person name="Wang M."/>
            <person name="Wolf Y.I."/>
            <person name="Yamagata H."/>
            <person name="Yamada T."/>
            <person name="Ye Y."/>
            <person name="Shaw J.R."/>
            <person name="Andrews J."/>
            <person name="Crease T.J."/>
            <person name="Tang H."/>
            <person name="Lucas S.M."/>
            <person name="Robertson H.M."/>
            <person name="Bork P."/>
            <person name="Koonin E.V."/>
            <person name="Zdobnov E.M."/>
            <person name="Grigoriev I.V."/>
            <person name="Lynch M."/>
            <person name="Boore J.L."/>
        </authorList>
    </citation>
    <scope>NUCLEOTIDE SEQUENCE [LARGE SCALE GENOMIC DNA]</scope>
</reference>
<keyword evidence="3" id="KW-0813">Transport</keyword>
<feature type="coiled-coil region" evidence="4">
    <location>
        <begin position="55"/>
        <end position="114"/>
    </location>
</feature>
<dbReference type="EMBL" id="GL736198">
    <property type="protein sequence ID" value="EFX60518.1"/>
    <property type="molecule type" value="Genomic_DNA"/>
</dbReference>
<dbReference type="GO" id="GO:0015031">
    <property type="term" value="P:protein transport"/>
    <property type="evidence" value="ECO:0007669"/>
    <property type="project" value="UniProtKB-UniRule"/>
</dbReference>
<dbReference type="InterPro" id="IPR014812">
    <property type="entry name" value="Vps51"/>
</dbReference>
<comment type="subcellular location">
    <subcellularLocation>
        <location evidence="3">Golgi apparatus</location>
        <location evidence="3">trans-Golgi network</location>
    </subcellularLocation>
</comment>
<gene>
    <name evidence="5" type="ORF">DAPPUDRAFT_342945</name>
</gene>
<accession>E9I662</accession>
<evidence type="ECO:0000256" key="1">
    <source>
        <dbReference type="ARBA" id="ARBA00006080"/>
    </source>
</evidence>
<name>E9I662_DAPPU</name>
<keyword evidence="4" id="KW-0175">Coiled coil</keyword>
<protein>
    <recommendedName>
        <fullName evidence="2 3">Vacuolar protein sorting-associated protein 51 homolog</fullName>
    </recommendedName>
</protein>
<dbReference type="Proteomes" id="UP000000305">
    <property type="component" value="Unassembled WGS sequence"/>
</dbReference>
<keyword evidence="3" id="KW-0445">Lipid transport</keyword>
<comment type="subunit">
    <text evidence="3">Component of the Golgi-associated retrograde protein (GARP) complex.</text>
</comment>
<evidence type="ECO:0000256" key="3">
    <source>
        <dbReference type="RuleBase" id="RU368010"/>
    </source>
</evidence>
<evidence type="ECO:0000256" key="4">
    <source>
        <dbReference type="SAM" id="Coils"/>
    </source>
</evidence>
<dbReference type="HOGENOM" id="CLU_1424794_0_0_1"/>
<keyword evidence="6" id="KW-1185">Reference proteome</keyword>
<comment type="similarity">
    <text evidence="1 3">Belongs to the VPS51 family.</text>
</comment>
<comment type="function">
    <text evidence="3">Acts as component of the GARP complex that is involved in retrograde transport from early and late endosomes to the trans-Golgi network (TGN).</text>
</comment>
<dbReference type="OMA" id="IEMEAYD"/>
<dbReference type="Pfam" id="PF08700">
    <property type="entry name" value="VPS51_Exo84_N"/>
    <property type="match status" value="1"/>
</dbReference>
<dbReference type="OrthoDB" id="203678at2759"/>
<keyword evidence="3" id="KW-0333">Golgi apparatus</keyword>
<dbReference type="eggNOG" id="KOG2346">
    <property type="taxonomic scope" value="Eukaryota"/>
</dbReference>
<organism evidence="5 6">
    <name type="scientific">Daphnia pulex</name>
    <name type="common">Water flea</name>
    <dbReference type="NCBI Taxonomy" id="6669"/>
    <lineage>
        <taxon>Eukaryota</taxon>
        <taxon>Metazoa</taxon>
        <taxon>Ecdysozoa</taxon>
        <taxon>Arthropoda</taxon>
        <taxon>Crustacea</taxon>
        <taxon>Branchiopoda</taxon>
        <taxon>Diplostraca</taxon>
        <taxon>Cladocera</taxon>
        <taxon>Anomopoda</taxon>
        <taxon>Daphniidae</taxon>
        <taxon>Daphnia</taxon>
    </lineage>
</organism>